<reference evidence="1 2" key="1">
    <citation type="submission" date="2020-07" db="EMBL/GenBank/DDBJ databases">
        <title>Comparative genomics of pyrophilous fungi reveals a link between fire events and developmental genes.</title>
        <authorList>
            <consortium name="DOE Joint Genome Institute"/>
            <person name="Steindorff A.S."/>
            <person name="Carver A."/>
            <person name="Calhoun S."/>
            <person name="Stillman K."/>
            <person name="Liu H."/>
            <person name="Lipzen A."/>
            <person name="Pangilinan J."/>
            <person name="Labutti K."/>
            <person name="Bruns T.D."/>
            <person name="Grigoriev I.V."/>
        </authorList>
    </citation>
    <scope>NUCLEOTIDE SEQUENCE [LARGE SCALE GENOMIC DNA]</scope>
    <source>
        <strain evidence="1 2">CBS 144469</strain>
    </source>
</reference>
<accession>A0A8H6IDD0</accession>
<comment type="caution">
    <text evidence="1">The sequence shown here is derived from an EMBL/GenBank/DDBJ whole genome shotgun (WGS) entry which is preliminary data.</text>
</comment>
<sequence>MATVTLRGCTALAPERMCWHSGNLEDTCLAEGEAASAVTMRYDSSSSSSVVVAASRFDTGVIRHLLYGASSSVTQTARSRLRRCLEAGAQSAVAHEARNILACSRTGPIVKCGLPWGLCRFTVNGVSEIYRATSCLELKDPSAGSDAALRASGNVANGAGWRGQGEGRCAMSEIPAESGKSWGRVIEVTTDGHWALVSGLEVFRSLGSRCRQGGCAGGLDTAD</sequence>
<protein>
    <submittedName>
        <fullName evidence="1">Uncharacterized protein</fullName>
    </submittedName>
</protein>
<evidence type="ECO:0000313" key="1">
    <source>
        <dbReference type="EMBL" id="KAF6763500.1"/>
    </source>
</evidence>
<name>A0A8H6IDD0_9AGAR</name>
<evidence type="ECO:0000313" key="2">
    <source>
        <dbReference type="Proteomes" id="UP000521943"/>
    </source>
</evidence>
<keyword evidence="2" id="KW-1185">Reference proteome</keyword>
<dbReference type="Proteomes" id="UP000521943">
    <property type="component" value="Unassembled WGS sequence"/>
</dbReference>
<dbReference type="AlphaFoldDB" id="A0A8H6IDD0"/>
<dbReference type="EMBL" id="JACGCI010000005">
    <property type="protein sequence ID" value="KAF6763500.1"/>
    <property type="molecule type" value="Genomic_DNA"/>
</dbReference>
<organism evidence="1 2">
    <name type="scientific">Ephemerocybe angulata</name>
    <dbReference type="NCBI Taxonomy" id="980116"/>
    <lineage>
        <taxon>Eukaryota</taxon>
        <taxon>Fungi</taxon>
        <taxon>Dikarya</taxon>
        <taxon>Basidiomycota</taxon>
        <taxon>Agaricomycotina</taxon>
        <taxon>Agaricomycetes</taxon>
        <taxon>Agaricomycetidae</taxon>
        <taxon>Agaricales</taxon>
        <taxon>Agaricineae</taxon>
        <taxon>Psathyrellaceae</taxon>
        <taxon>Ephemerocybe</taxon>
    </lineage>
</organism>
<proteinExistence type="predicted"/>
<gene>
    <name evidence="1" type="ORF">DFP72DRAFT_840662</name>
</gene>